<dbReference type="InterPro" id="IPR000847">
    <property type="entry name" value="LysR_HTH_N"/>
</dbReference>
<comment type="similarity">
    <text evidence="1">Belongs to the LysR transcriptional regulatory family.</text>
</comment>
<dbReference type="GO" id="GO:0003700">
    <property type="term" value="F:DNA-binding transcription factor activity"/>
    <property type="evidence" value="ECO:0007669"/>
    <property type="project" value="InterPro"/>
</dbReference>
<evidence type="ECO:0000256" key="1">
    <source>
        <dbReference type="ARBA" id="ARBA00009437"/>
    </source>
</evidence>
<keyword evidence="2" id="KW-0805">Transcription regulation</keyword>
<protein>
    <submittedName>
        <fullName evidence="5">Hydrogen peroxide-inducible genes activator</fullName>
    </submittedName>
</protein>
<keyword evidence="4" id="KW-0804">Transcription</keyword>
<evidence type="ECO:0000313" key="5">
    <source>
        <dbReference type="EMBL" id="AZK90630.1"/>
    </source>
</evidence>
<dbReference type="SUPFAM" id="SSF53850">
    <property type="entry name" value="Periplasmic binding protein-like II"/>
    <property type="match status" value="1"/>
</dbReference>
<gene>
    <name evidence="5" type="primary">oxyR</name>
    <name evidence="5" type="ORF">LH5_00369</name>
</gene>
<organism evidence="5 6">
    <name type="scientific">Lactobacillus helveticus</name>
    <name type="common">Lactobacillus suntoryeus</name>
    <dbReference type="NCBI Taxonomy" id="1587"/>
    <lineage>
        <taxon>Bacteria</taxon>
        <taxon>Bacillati</taxon>
        <taxon>Bacillota</taxon>
        <taxon>Bacilli</taxon>
        <taxon>Lactobacillales</taxon>
        <taxon>Lactobacillaceae</taxon>
        <taxon>Lactobacillus</taxon>
    </lineage>
</organism>
<dbReference type="PROSITE" id="PS50931">
    <property type="entry name" value="HTH_LYSR"/>
    <property type="match status" value="1"/>
</dbReference>
<dbReference type="Proteomes" id="UP000267945">
    <property type="component" value="Chromosome"/>
</dbReference>
<evidence type="ECO:0000256" key="3">
    <source>
        <dbReference type="ARBA" id="ARBA00023125"/>
    </source>
</evidence>
<evidence type="ECO:0000256" key="4">
    <source>
        <dbReference type="ARBA" id="ARBA00023163"/>
    </source>
</evidence>
<dbReference type="GeneID" id="99756551"/>
<dbReference type="InterPro" id="IPR036388">
    <property type="entry name" value="WH-like_DNA-bd_sf"/>
</dbReference>
<dbReference type="Pfam" id="PF00126">
    <property type="entry name" value="HTH_1"/>
    <property type="match status" value="1"/>
</dbReference>
<dbReference type="RefSeq" id="WP_014918770.1">
    <property type="nucleotide sequence ID" value="NZ_CP019581.1"/>
</dbReference>
<name>A0A3Q8SMD0_LACHE</name>
<evidence type="ECO:0000313" key="6">
    <source>
        <dbReference type="Proteomes" id="UP000267945"/>
    </source>
</evidence>
<evidence type="ECO:0000256" key="2">
    <source>
        <dbReference type="ARBA" id="ARBA00023015"/>
    </source>
</evidence>
<dbReference type="InterPro" id="IPR036390">
    <property type="entry name" value="WH_DNA-bd_sf"/>
</dbReference>
<dbReference type="AlphaFoldDB" id="A0A3Q8SMD0"/>
<dbReference type="PANTHER" id="PTHR30126:SF40">
    <property type="entry name" value="HTH-TYPE TRANSCRIPTIONAL REGULATOR GLTR"/>
    <property type="match status" value="1"/>
</dbReference>
<proteinExistence type="inferred from homology"/>
<reference evidence="5 6" key="1">
    <citation type="submission" date="2017-02" db="EMBL/GenBank/DDBJ databases">
        <title>Complete genome sequence of Lactobacillus helveticus.</title>
        <authorList>
            <person name="Kim J.F."/>
            <person name="Chung Y."/>
            <person name="Kwak M."/>
        </authorList>
    </citation>
    <scope>NUCLEOTIDE SEQUENCE [LARGE SCALE GENOMIC DNA]</scope>
    <source>
        <strain evidence="5 6">LH5</strain>
    </source>
</reference>
<dbReference type="SUPFAM" id="SSF46785">
    <property type="entry name" value="Winged helix' DNA-binding domain"/>
    <property type="match status" value="1"/>
</dbReference>
<sequence length="277" mass="31753">MNIHEYKIFLDVCNTKNFSETARNDFITKSAIIQHINKLEQKLGIKLFERTSRGVNLTDAGKALQPLAKGIIEKESEIIKTMHDYSHTLTIGTIYLEKPILINTVLQKNNSKLRDFNINFQEVKNIKNVDNQIDIIEYYKITKYLDHSFNFLKLREEPIYIAMPPSHPLSCKSSITLKDLSNYTVAIEKTGISAMGDKIGNILKRNPKINIKSFGVYNSSFFATALYHNYLMCIPKGMAPAAKPYIVKPLNIKQKAYYGIYYRKNPSNTIKQFLSAL</sequence>
<dbReference type="EMBL" id="CP019581">
    <property type="protein sequence ID" value="AZK90630.1"/>
    <property type="molecule type" value="Genomic_DNA"/>
</dbReference>
<dbReference type="GO" id="GO:0000976">
    <property type="term" value="F:transcription cis-regulatory region binding"/>
    <property type="evidence" value="ECO:0007669"/>
    <property type="project" value="TreeGrafter"/>
</dbReference>
<dbReference type="PANTHER" id="PTHR30126">
    <property type="entry name" value="HTH-TYPE TRANSCRIPTIONAL REGULATOR"/>
    <property type="match status" value="1"/>
</dbReference>
<dbReference type="Gene3D" id="3.40.190.290">
    <property type="match status" value="1"/>
</dbReference>
<keyword evidence="3" id="KW-0238">DNA-binding</keyword>
<dbReference type="Gene3D" id="1.10.10.10">
    <property type="entry name" value="Winged helix-like DNA-binding domain superfamily/Winged helix DNA-binding domain"/>
    <property type="match status" value="1"/>
</dbReference>
<accession>A0A3Q8SMD0</accession>